<reference evidence="1 2" key="1">
    <citation type="journal article" date="2020" name="Front. Microbiol.">
        <title>Single-cell genomics of novel Actinobacteria with the Wood-Ljungdahl pathway discovered in a serpentinizing system.</title>
        <authorList>
            <person name="Merino N."/>
            <person name="Kawai M."/>
            <person name="Boyd E.S."/>
            <person name="Colman D.R."/>
            <person name="McGlynn S.E."/>
            <person name="Nealson K.H."/>
            <person name="Kurokawa K."/>
            <person name="Hongoh Y."/>
        </authorList>
    </citation>
    <scope>NUCLEOTIDE SEQUENCE [LARGE SCALE GENOMIC DNA]</scope>
    <source>
        <strain evidence="1 2">S44</strain>
    </source>
</reference>
<dbReference type="AlphaFoldDB" id="A0A6V8Q2Y3"/>
<gene>
    <name evidence="1" type="ORF">HKBW3S44_01436</name>
</gene>
<evidence type="ECO:0000313" key="2">
    <source>
        <dbReference type="Proteomes" id="UP000561271"/>
    </source>
</evidence>
<dbReference type="Proteomes" id="UP000561271">
    <property type="component" value="Unassembled WGS sequence"/>
</dbReference>
<sequence length="108" mass="11608">MILYSPGAVEPADEGKTFLAAPWIPSVGGLISINISGFAIAITWANSCDNPIFHIGPQKAVMGIVRSTQKVEGRVVSELIAVDLLPTSLGVRIQRVIDLRDKLQRGKL</sequence>
<accession>A0A6V8Q2Y3</accession>
<proteinExistence type="predicted"/>
<dbReference type="EMBL" id="BLSC01000156">
    <property type="protein sequence ID" value="GFP37756.1"/>
    <property type="molecule type" value="Genomic_DNA"/>
</dbReference>
<organism evidence="1 2">
    <name type="scientific">Candidatus Hakubella thermalkaliphila</name>
    <dbReference type="NCBI Taxonomy" id="2754717"/>
    <lineage>
        <taxon>Bacteria</taxon>
        <taxon>Bacillati</taxon>
        <taxon>Actinomycetota</taxon>
        <taxon>Actinomycetota incertae sedis</taxon>
        <taxon>Candidatus Hakubellales</taxon>
        <taxon>Candidatus Hakubellaceae</taxon>
        <taxon>Candidatus Hakubella</taxon>
    </lineage>
</organism>
<protein>
    <submittedName>
        <fullName evidence="1">Uncharacterized protein</fullName>
    </submittedName>
</protein>
<name>A0A6V8Q2Y3_9ACTN</name>
<evidence type="ECO:0000313" key="1">
    <source>
        <dbReference type="EMBL" id="GFP37756.1"/>
    </source>
</evidence>
<comment type="caution">
    <text evidence="1">The sequence shown here is derived from an EMBL/GenBank/DDBJ whole genome shotgun (WGS) entry which is preliminary data.</text>
</comment>